<sequence>MTSLQNGYKVAIVHKRPSLMPLFIHSGLERGENKLSQDPCPLNLDACGTSLRVFVPLDISASRRGDAETVPAQMIAAMSAHHRKSPTINLWLFRSEHAMVGFLSSSRSSFIGFSVGLRLSGLWYPAAWGSRGRSMKSVAEPRDHFVTSLSCNSLENRHSLTLLHAVFLFFDAIRSLHSF</sequence>
<proteinExistence type="predicted"/>
<name>A0ABR4KNG4_9EURO</name>
<organism evidence="1 2">
    <name type="scientific">Aspergillus pseudoustus</name>
    <dbReference type="NCBI Taxonomy" id="1810923"/>
    <lineage>
        <taxon>Eukaryota</taxon>
        <taxon>Fungi</taxon>
        <taxon>Dikarya</taxon>
        <taxon>Ascomycota</taxon>
        <taxon>Pezizomycotina</taxon>
        <taxon>Eurotiomycetes</taxon>
        <taxon>Eurotiomycetidae</taxon>
        <taxon>Eurotiales</taxon>
        <taxon>Aspergillaceae</taxon>
        <taxon>Aspergillus</taxon>
        <taxon>Aspergillus subgen. Nidulantes</taxon>
    </lineage>
</organism>
<keyword evidence="2" id="KW-1185">Reference proteome</keyword>
<gene>
    <name evidence="1" type="ORF">BJY01DRAFT_57883</name>
</gene>
<comment type="caution">
    <text evidence="1">The sequence shown here is derived from an EMBL/GenBank/DDBJ whole genome shotgun (WGS) entry which is preliminary data.</text>
</comment>
<evidence type="ECO:0000313" key="2">
    <source>
        <dbReference type="Proteomes" id="UP001610446"/>
    </source>
</evidence>
<dbReference type="Proteomes" id="UP001610446">
    <property type="component" value="Unassembled WGS sequence"/>
</dbReference>
<dbReference type="EMBL" id="JBFXLU010000018">
    <property type="protein sequence ID" value="KAL2853821.1"/>
    <property type="molecule type" value="Genomic_DNA"/>
</dbReference>
<evidence type="ECO:0000313" key="1">
    <source>
        <dbReference type="EMBL" id="KAL2853821.1"/>
    </source>
</evidence>
<protein>
    <submittedName>
        <fullName evidence="1">Uncharacterized protein</fullName>
    </submittedName>
</protein>
<accession>A0ABR4KNG4</accession>
<reference evidence="1 2" key="1">
    <citation type="submission" date="2024-07" db="EMBL/GenBank/DDBJ databases">
        <title>Section-level genome sequencing and comparative genomics of Aspergillus sections Usti and Cavernicolus.</title>
        <authorList>
            <consortium name="Lawrence Berkeley National Laboratory"/>
            <person name="Nybo J.L."/>
            <person name="Vesth T.C."/>
            <person name="Theobald S."/>
            <person name="Frisvad J.C."/>
            <person name="Larsen T.O."/>
            <person name="Kjaerboelling I."/>
            <person name="Rothschild-Mancinelli K."/>
            <person name="Lyhne E.K."/>
            <person name="Kogle M.E."/>
            <person name="Barry K."/>
            <person name="Clum A."/>
            <person name="Na H."/>
            <person name="Ledsgaard L."/>
            <person name="Lin J."/>
            <person name="Lipzen A."/>
            <person name="Kuo A."/>
            <person name="Riley R."/>
            <person name="Mondo S."/>
            <person name="Labutti K."/>
            <person name="Haridas S."/>
            <person name="Pangalinan J."/>
            <person name="Salamov A.A."/>
            <person name="Simmons B.A."/>
            <person name="Magnuson J.K."/>
            <person name="Chen J."/>
            <person name="Drula E."/>
            <person name="Henrissat B."/>
            <person name="Wiebenga A."/>
            <person name="Lubbers R.J."/>
            <person name="Gomes A.C."/>
            <person name="Makela M.R."/>
            <person name="Stajich J."/>
            <person name="Grigoriev I.V."/>
            <person name="Mortensen U.H."/>
            <person name="De Vries R.P."/>
            <person name="Baker S.E."/>
            <person name="Andersen M.R."/>
        </authorList>
    </citation>
    <scope>NUCLEOTIDE SEQUENCE [LARGE SCALE GENOMIC DNA]</scope>
    <source>
        <strain evidence="1 2">CBS 123904</strain>
    </source>
</reference>